<evidence type="ECO:0000256" key="13">
    <source>
        <dbReference type="ARBA" id="ARBA00047561"/>
    </source>
</evidence>
<keyword evidence="18" id="KW-1185">Reference proteome</keyword>
<evidence type="ECO:0000259" key="15">
    <source>
        <dbReference type="Pfam" id="PF00590"/>
    </source>
</evidence>
<dbReference type="GO" id="GO:0051266">
    <property type="term" value="F:sirohydrochlorin ferrochelatase activity"/>
    <property type="evidence" value="ECO:0007669"/>
    <property type="project" value="InterPro"/>
</dbReference>
<dbReference type="Gene3D" id="3.30.160.110">
    <property type="entry name" value="Siroheme synthase, domain 2"/>
    <property type="match status" value="1"/>
</dbReference>
<dbReference type="InterPro" id="IPR037115">
    <property type="entry name" value="Sirohaem_synt_dimer_dom_sf"/>
</dbReference>
<dbReference type="InterPro" id="IPR012409">
    <property type="entry name" value="Sirohaem_synth"/>
</dbReference>
<keyword evidence="10" id="KW-0627">Porphyrin biosynthesis</keyword>
<accession>A0A8J2YNA4</accession>
<dbReference type="Pfam" id="PF10414">
    <property type="entry name" value="CysG_dimeriser"/>
    <property type="match status" value="1"/>
</dbReference>
<dbReference type="InterPro" id="IPR050161">
    <property type="entry name" value="Siro_Cobalamin_biosynth"/>
</dbReference>
<feature type="domain" description="Tetrapyrrole methylase" evidence="15">
    <location>
        <begin position="227"/>
        <end position="438"/>
    </location>
</feature>
<protein>
    <submittedName>
        <fullName evidence="17">Siroheme synthase</fullName>
    </submittedName>
</protein>
<dbReference type="GO" id="GO:0009236">
    <property type="term" value="P:cobalamin biosynthetic process"/>
    <property type="evidence" value="ECO:0007669"/>
    <property type="project" value="UniProtKB-KW"/>
</dbReference>
<dbReference type="Gene3D" id="3.30.950.10">
    <property type="entry name" value="Methyltransferase, Cobalt-precorrin-4 Transmethylase, Domain 2"/>
    <property type="match status" value="1"/>
</dbReference>
<name>A0A8J2YNA4_9RHOB</name>
<dbReference type="InterPro" id="IPR019478">
    <property type="entry name" value="Sirohaem_synthase_dimer_dom"/>
</dbReference>
<dbReference type="PANTHER" id="PTHR45790:SF3">
    <property type="entry name" value="S-ADENOSYL-L-METHIONINE-DEPENDENT UROPORPHYRINOGEN III METHYLTRANSFERASE, CHLOROPLASTIC"/>
    <property type="match status" value="1"/>
</dbReference>
<keyword evidence="6" id="KW-0949">S-adenosyl-L-methionine</keyword>
<comment type="catalytic activity">
    <reaction evidence="13">
        <text>precorrin-2 + NAD(+) = sirohydrochlorin + NADH + 2 H(+)</text>
        <dbReference type="Rhea" id="RHEA:15613"/>
        <dbReference type="ChEBI" id="CHEBI:15378"/>
        <dbReference type="ChEBI" id="CHEBI:57540"/>
        <dbReference type="ChEBI" id="CHEBI:57945"/>
        <dbReference type="ChEBI" id="CHEBI:58351"/>
        <dbReference type="ChEBI" id="CHEBI:58827"/>
        <dbReference type="EC" id="1.3.1.76"/>
    </reaction>
</comment>
<dbReference type="NCBIfam" id="TIGR01469">
    <property type="entry name" value="cobA_cysG_Cterm"/>
    <property type="match status" value="1"/>
</dbReference>
<dbReference type="InterPro" id="IPR006367">
    <property type="entry name" value="Sirohaem_synthase_N"/>
</dbReference>
<dbReference type="InterPro" id="IPR036291">
    <property type="entry name" value="NAD(P)-bd_dom_sf"/>
</dbReference>
<comment type="pathway">
    <text evidence="1">Porphyrin-containing compound metabolism; siroheme biosynthesis; sirohydrochlorin from precorrin-2: step 1/1.</text>
</comment>
<dbReference type="PANTHER" id="PTHR45790">
    <property type="entry name" value="SIROHEME SYNTHASE-RELATED"/>
    <property type="match status" value="1"/>
</dbReference>
<evidence type="ECO:0000256" key="4">
    <source>
        <dbReference type="ARBA" id="ARBA00022603"/>
    </source>
</evidence>
<evidence type="ECO:0000256" key="2">
    <source>
        <dbReference type="ARBA" id="ARBA00005879"/>
    </source>
</evidence>
<dbReference type="EMBL" id="BMCP01000008">
    <property type="protein sequence ID" value="GGE54992.1"/>
    <property type="molecule type" value="Genomic_DNA"/>
</dbReference>
<dbReference type="UniPathway" id="UPA00262">
    <property type="reaction ID" value="UER00211"/>
</dbReference>
<keyword evidence="11" id="KW-0511">Multifunctional enzyme</keyword>
<keyword evidence="9" id="KW-0456">Lyase</keyword>
<evidence type="ECO:0000256" key="14">
    <source>
        <dbReference type="PIRSR" id="PIRSR036426-1"/>
    </source>
</evidence>
<evidence type="ECO:0000256" key="6">
    <source>
        <dbReference type="ARBA" id="ARBA00022691"/>
    </source>
</evidence>
<dbReference type="FunFam" id="3.40.1010.10:FF:000001">
    <property type="entry name" value="Siroheme synthase"/>
    <property type="match status" value="1"/>
</dbReference>
<dbReference type="NCBIfam" id="NF004790">
    <property type="entry name" value="PRK06136.1"/>
    <property type="match status" value="1"/>
</dbReference>
<dbReference type="CDD" id="cd11642">
    <property type="entry name" value="SUMT"/>
    <property type="match status" value="1"/>
</dbReference>
<dbReference type="Pfam" id="PF13241">
    <property type="entry name" value="NAD_binding_7"/>
    <property type="match status" value="1"/>
</dbReference>
<dbReference type="GO" id="GO:0004851">
    <property type="term" value="F:uroporphyrin-III C-methyltransferase activity"/>
    <property type="evidence" value="ECO:0007669"/>
    <property type="project" value="InterPro"/>
</dbReference>
<keyword evidence="5" id="KW-0808">Transferase</keyword>
<evidence type="ECO:0000256" key="10">
    <source>
        <dbReference type="ARBA" id="ARBA00023244"/>
    </source>
</evidence>
<dbReference type="Gene3D" id="3.40.1010.10">
    <property type="entry name" value="Cobalt-precorrin-4 Transmethylase, Domain 1"/>
    <property type="match status" value="1"/>
</dbReference>
<dbReference type="InterPro" id="IPR014776">
    <property type="entry name" value="4pyrrole_Mease_sub2"/>
</dbReference>
<keyword evidence="3" id="KW-0169">Cobalamin biosynthesis</keyword>
<evidence type="ECO:0000256" key="1">
    <source>
        <dbReference type="ARBA" id="ARBA00005010"/>
    </source>
</evidence>
<dbReference type="Pfam" id="PF00590">
    <property type="entry name" value="TP_methylase"/>
    <property type="match status" value="1"/>
</dbReference>
<dbReference type="SUPFAM" id="SSF51735">
    <property type="entry name" value="NAD(P)-binding Rossmann-fold domains"/>
    <property type="match status" value="1"/>
</dbReference>
<proteinExistence type="inferred from homology"/>
<sequence length="460" mass="48014">MDTPSPARAPRMNPLAVLPVFMTLTGERAVLAGGAEAAAWKAELVAASGAALEVFAAEPCEEMEALEAEGRLTITRRQWQPEDLKGARLAVCDAGDEAEAAAFRDAALAAGTAWNVIDKPEFCGFQFGSIVNRSPLVIAISTAGAAPILGQNLRRRIETLVPQALAGWAGLASRVRARVLEALSPGAERRRFWERFSDLAFSGRPQDEAAVGPLIAEAKGDGSGIGRVILVGAGPGDAEHLTIKALRALQAADVILADDLVSPEVLELARREAQRIMVGKRGGRASWAQGDINALMLQHAREGRTVVRVKSGDPSVFGRAGEELAALSAAGIAVEIVPGVTAALALAARLGVSLTDKTRAPSLRFISGHGPDGRLPEVDWKACAEERATLVIYMAGCTAREAATRLMEAGLNPETPAVAARALTTAEESITRLTLAQLEAEGIPGDDGPVLLGIGACFAA</sequence>
<evidence type="ECO:0000256" key="11">
    <source>
        <dbReference type="ARBA" id="ARBA00023268"/>
    </source>
</evidence>
<evidence type="ECO:0000256" key="9">
    <source>
        <dbReference type="ARBA" id="ARBA00023239"/>
    </source>
</evidence>
<dbReference type="InterPro" id="IPR006366">
    <property type="entry name" value="CobA/CysG_C"/>
</dbReference>
<dbReference type="Gene3D" id="1.10.8.210">
    <property type="entry name" value="Sirohaem synthase, dimerisation domain"/>
    <property type="match status" value="1"/>
</dbReference>
<dbReference type="RefSeq" id="WP_188411122.1">
    <property type="nucleotide sequence ID" value="NZ_BMCP01000008.1"/>
</dbReference>
<dbReference type="GO" id="GO:0043115">
    <property type="term" value="F:precorrin-2 dehydrogenase activity"/>
    <property type="evidence" value="ECO:0007669"/>
    <property type="project" value="UniProtKB-EC"/>
</dbReference>
<dbReference type="AlphaFoldDB" id="A0A8J2YNA4"/>
<dbReference type="SUPFAM" id="SSF75615">
    <property type="entry name" value="Siroheme synthase middle domains-like"/>
    <property type="match status" value="1"/>
</dbReference>
<dbReference type="GO" id="GO:0051287">
    <property type="term" value="F:NAD binding"/>
    <property type="evidence" value="ECO:0007669"/>
    <property type="project" value="InterPro"/>
</dbReference>
<dbReference type="InterPro" id="IPR014777">
    <property type="entry name" value="4pyrrole_Mease_sub1"/>
</dbReference>
<evidence type="ECO:0000313" key="18">
    <source>
        <dbReference type="Proteomes" id="UP000602745"/>
    </source>
</evidence>
<feature type="domain" description="Sirohaem synthase dimerisation" evidence="16">
    <location>
        <begin position="165"/>
        <end position="198"/>
    </location>
</feature>
<comment type="pathway">
    <text evidence="12">Porphyrin-containing compound metabolism; siroheme biosynthesis; precorrin-2 from uroporphyrinogen III: step 1/1.</text>
</comment>
<evidence type="ECO:0000259" key="16">
    <source>
        <dbReference type="Pfam" id="PF10414"/>
    </source>
</evidence>
<comment type="caution">
    <text evidence="17">The sequence shown here is derived from an EMBL/GenBank/DDBJ whole genome shotgun (WGS) entry which is preliminary data.</text>
</comment>
<evidence type="ECO:0000313" key="17">
    <source>
        <dbReference type="EMBL" id="GGE54992.1"/>
    </source>
</evidence>
<dbReference type="GO" id="GO:0019354">
    <property type="term" value="P:siroheme biosynthetic process"/>
    <property type="evidence" value="ECO:0007669"/>
    <property type="project" value="UniProtKB-UniPathway"/>
</dbReference>
<dbReference type="NCBIfam" id="NF007922">
    <property type="entry name" value="PRK10637.1"/>
    <property type="match status" value="1"/>
</dbReference>
<feature type="active site" description="Proton donor" evidence="14">
    <location>
        <position position="280"/>
    </location>
</feature>
<dbReference type="PIRSF" id="PIRSF036426">
    <property type="entry name" value="Sirohaem_synth"/>
    <property type="match status" value="1"/>
</dbReference>
<dbReference type="NCBIfam" id="TIGR01470">
    <property type="entry name" value="cysG_Nterm"/>
    <property type="match status" value="1"/>
</dbReference>
<evidence type="ECO:0000256" key="3">
    <source>
        <dbReference type="ARBA" id="ARBA00022573"/>
    </source>
</evidence>
<dbReference type="Gene3D" id="3.40.50.720">
    <property type="entry name" value="NAD(P)-binding Rossmann-like Domain"/>
    <property type="match status" value="1"/>
</dbReference>
<evidence type="ECO:0000256" key="8">
    <source>
        <dbReference type="ARBA" id="ARBA00023027"/>
    </source>
</evidence>
<evidence type="ECO:0000256" key="12">
    <source>
        <dbReference type="ARBA" id="ARBA00025705"/>
    </source>
</evidence>
<comment type="similarity">
    <text evidence="2">Belongs to the precorrin methyltransferase family.</text>
</comment>
<dbReference type="Proteomes" id="UP000602745">
    <property type="component" value="Unassembled WGS sequence"/>
</dbReference>
<organism evidence="17 18">
    <name type="scientific">Agaricicola taiwanensis</name>
    <dbReference type="NCBI Taxonomy" id="591372"/>
    <lineage>
        <taxon>Bacteria</taxon>
        <taxon>Pseudomonadati</taxon>
        <taxon>Pseudomonadota</taxon>
        <taxon>Alphaproteobacteria</taxon>
        <taxon>Rhodobacterales</taxon>
        <taxon>Paracoccaceae</taxon>
        <taxon>Agaricicola</taxon>
    </lineage>
</organism>
<keyword evidence="8" id="KW-0520">NAD</keyword>
<reference evidence="17" key="2">
    <citation type="submission" date="2020-09" db="EMBL/GenBank/DDBJ databases">
        <authorList>
            <person name="Sun Q."/>
            <person name="Sedlacek I."/>
        </authorList>
    </citation>
    <scope>NUCLEOTIDE SEQUENCE</scope>
    <source>
        <strain evidence="17">CCM 7684</strain>
    </source>
</reference>
<keyword evidence="4" id="KW-0489">Methyltransferase</keyword>
<reference evidence="17" key="1">
    <citation type="journal article" date="2014" name="Int. J. Syst. Evol. Microbiol.">
        <title>Complete genome sequence of Corynebacterium casei LMG S-19264T (=DSM 44701T), isolated from a smear-ripened cheese.</title>
        <authorList>
            <consortium name="US DOE Joint Genome Institute (JGI-PGF)"/>
            <person name="Walter F."/>
            <person name="Albersmeier A."/>
            <person name="Kalinowski J."/>
            <person name="Ruckert C."/>
        </authorList>
    </citation>
    <scope>NUCLEOTIDE SEQUENCE</scope>
    <source>
        <strain evidence="17">CCM 7684</strain>
    </source>
</reference>
<evidence type="ECO:0000256" key="7">
    <source>
        <dbReference type="ARBA" id="ARBA00023002"/>
    </source>
</evidence>
<dbReference type="SUPFAM" id="SSF53790">
    <property type="entry name" value="Tetrapyrrole methylase"/>
    <property type="match status" value="1"/>
</dbReference>
<evidence type="ECO:0000256" key="5">
    <source>
        <dbReference type="ARBA" id="ARBA00022679"/>
    </source>
</evidence>
<gene>
    <name evidence="17" type="primary">cysG</name>
    <name evidence="17" type="ORF">GCM10007276_34950</name>
</gene>
<dbReference type="GO" id="GO:0032259">
    <property type="term" value="P:methylation"/>
    <property type="evidence" value="ECO:0007669"/>
    <property type="project" value="UniProtKB-KW"/>
</dbReference>
<keyword evidence="7" id="KW-0560">Oxidoreductase</keyword>
<dbReference type="InterPro" id="IPR035996">
    <property type="entry name" value="4pyrrol_Methylase_sf"/>
</dbReference>
<feature type="active site" description="Proton acceptor" evidence="14">
    <location>
        <position position="258"/>
    </location>
</feature>
<dbReference type="InterPro" id="IPR000878">
    <property type="entry name" value="4pyrrol_Mease"/>
</dbReference>